<organism evidence="2 3">
    <name type="scientific">Heliorestis acidaminivorans</name>
    <dbReference type="NCBI Taxonomy" id="553427"/>
    <lineage>
        <taxon>Bacteria</taxon>
        <taxon>Bacillati</taxon>
        <taxon>Bacillota</taxon>
        <taxon>Clostridia</taxon>
        <taxon>Eubacteriales</taxon>
        <taxon>Heliobacteriaceae</taxon>
        <taxon>Heliorestis</taxon>
    </lineage>
</organism>
<dbReference type="PANTHER" id="PTHR33937">
    <property type="entry name" value="IRON-MOLYBDENUM PROTEIN-RELATED-RELATED"/>
    <property type="match status" value="1"/>
</dbReference>
<dbReference type="Proteomes" id="UP000468766">
    <property type="component" value="Unassembled WGS sequence"/>
</dbReference>
<dbReference type="AlphaFoldDB" id="A0A6I0F3S2"/>
<dbReference type="InterPro" id="IPR003731">
    <property type="entry name" value="Di-Nase_FeMo-co_biosynth"/>
</dbReference>
<dbReference type="InterPro" id="IPR051840">
    <property type="entry name" value="NifX/NifY_domain"/>
</dbReference>
<evidence type="ECO:0000313" key="3">
    <source>
        <dbReference type="Proteomes" id="UP000468766"/>
    </source>
</evidence>
<dbReference type="RefSeq" id="WP_151617856.1">
    <property type="nucleotide sequence ID" value="NZ_WBXO01000001.1"/>
</dbReference>
<comment type="caution">
    <text evidence="2">The sequence shown here is derived from an EMBL/GenBank/DDBJ whole genome shotgun (WGS) entry which is preliminary data.</text>
</comment>
<dbReference type="PANTHER" id="PTHR33937:SF2">
    <property type="entry name" value="DINITROGENASE IRON-MOLYBDENUM COFACTOR BIOSYNTHESIS DOMAIN-CONTAINING PROTEIN"/>
    <property type="match status" value="1"/>
</dbReference>
<evidence type="ECO:0000259" key="1">
    <source>
        <dbReference type="Pfam" id="PF02579"/>
    </source>
</evidence>
<dbReference type="InterPro" id="IPR036105">
    <property type="entry name" value="DiNase_FeMo-co_biosyn_sf"/>
</dbReference>
<dbReference type="EMBL" id="WBXO01000001">
    <property type="protein sequence ID" value="KAB2954410.1"/>
    <property type="molecule type" value="Genomic_DNA"/>
</dbReference>
<accession>A0A6I0F3S2</accession>
<name>A0A6I0F3S2_9FIRM</name>
<gene>
    <name evidence="2" type="ORF">F9B85_01620</name>
</gene>
<feature type="domain" description="Dinitrogenase iron-molybdenum cofactor biosynthesis" evidence="1">
    <location>
        <begin position="10"/>
        <end position="104"/>
    </location>
</feature>
<keyword evidence="3" id="KW-1185">Reference proteome</keyword>
<reference evidence="2 3" key="1">
    <citation type="submission" date="2019-10" db="EMBL/GenBank/DDBJ databases">
        <title>Whole-genome sequence of the extremophile Heliorestis acidaminivorans DSM 24790.</title>
        <authorList>
            <person name="Kyndt J.A."/>
            <person name="Meyer T.E."/>
        </authorList>
    </citation>
    <scope>NUCLEOTIDE SEQUENCE [LARGE SCALE GENOMIC DNA]</scope>
    <source>
        <strain evidence="2 3">DSM 24790</strain>
    </source>
</reference>
<dbReference type="Gene3D" id="3.30.420.130">
    <property type="entry name" value="Dinitrogenase iron-molybdenum cofactor biosynthesis domain"/>
    <property type="match status" value="1"/>
</dbReference>
<dbReference type="OrthoDB" id="280278at2"/>
<dbReference type="SUPFAM" id="SSF53146">
    <property type="entry name" value="Nitrogenase accessory factor-like"/>
    <property type="match status" value="1"/>
</dbReference>
<sequence length="110" mass="12161">MLKVAVASSDGKVVNQHFGRTKQFLIFQVEEGIYRFLELRTTSPACRGQNHNEGKMEEMIETISDCKAVLVSQIGAGATDKLLAKGIEAFIIPIFIDDALKAWMEMEGLA</sequence>
<proteinExistence type="predicted"/>
<dbReference type="Pfam" id="PF02579">
    <property type="entry name" value="Nitro_FeMo-Co"/>
    <property type="match status" value="1"/>
</dbReference>
<protein>
    <submittedName>
        <fullName evidence="2">Dinitrogenase iron-molybdenum cofactor biosynthesis protein</fullName>
    </submittedName>
</protein>
<evidence type="ECO:0000313" key="2">
    <source>
        <dbReference type="EMBL" id="KAB2954410.1"/>
    </source>
</evidence>